<dbReference type="SUPFAM" id="SSF52980">
    <property type="entry name" value="Restriction endonuclease-like"/>
    <property type="match status" value="1"/>
</dbReference>
<dbReference type="EMBL" id="VLTN01000002">
    <property type="protein sequence ID" value="KAA0157179.1"/>
    <property type="molecule type" value="Genomic_DNA"/>
</dbReference>
<dbReference type="GO" id="GO:0003684">
    <property type="term" value="F:damaged DNA binding"/>
    <property type="evidence" value="ECO:0007669"/>
    <property type="project" value="InterPro"/>
</dbReference>
<protein>
    <recommendedName>
        <fullName evidence="8">ERCC1-like central domain-containing protein</fullName>
    </recommendedName>
</protein>
<dbReference type="OMA" id="RIVLCMV"/>
<dbReference type="Proteomes" id="UP000323011">
    <property type="component" value="Unassembled WGS sequence"/>
</dbReference>
<dbReference type="GO" id="GO:0006312">
    <property type="term" value="P:mitotic recombination"/>
    <property type="evidence" value="ECO:0007669"/>
    <property type="project" value="TreeGrafter"/>
</dbReference>
<dbReference type="EMBL" id="VLTM01000001">
    <property type="protein sequence ID" value="KAA0169021.1"/>
    <property type="molecule type" value="Genomic_DNA"/>
</dbReference>
<evidence type="ECO:0000256" key="4">
    <source>
        <dbReference type="ARBA" id="ARBA00023125"/>
    </source>
</evidence>
<gene>
    <name evidence="12" type="ORF">FNF27_01840</name>
    <name evidence="10" type="ORF">FNF28_02683</name>
    <name evidence="9" type="ORF">FNF29_00531</name>
    <name evidence="11" type="ORF">FNF31_00181</name>
</gene>
<evidence type="ECO:0000256" key="2">
    <source>
        <dbReference type="ARBA" id="ARBA00008283"/>
    </source>
</evidence>
<evidence type="ECO:0000313" key="16">
    <source>
        <dbReference type="Proteomes" id="UP000325113"/>
    </source>
</evidence>
<comment type="similarity">
    <text evidence="2">Belongs to the ERCC1/RAD10/SWI10 family.</text>
</comment>
<dbReference type="EMBL" id="VLTO01000007">
    <property type="protein sequence ID" value="KAA0176559.1"/>
    <property type="molecule type" value="Genomic_DNA"/>
</dbReference>
<dbReference type="Pfam" id="PF03834">
    <property type="entry name" value="Rad10"/>
    <property type="match status" value="1"/>
</dbReference>
<dbReference type="Proteomes" id="UP000324907">
    <property type="component" value="Unassembled WGS sequence"/>
</dbReference>
<evidence type="ECO:0000256" key="3">
    <source>
        <dbReference type="ARBA" id="ARBA00022763"/>
    </source>
</evidence>
<dbReference type="GO" id="GO:0000110">
    <property type="term" value="C:nucleotide-excision repair factor 1 complex"/>
    <property type="evidence" value="ECO:0007669"/>
    <property type="project" value="TreeGrafter"/>
</dbReference>
<keyword evidence="3" id="KW-0227">DNA damage</keyword>
<evidence type="ECO:0000256" key="5">
    <source>
        <dbReference type="ARBA" id="ARBA00023204"/>
    </source>
</evidence>
<evidence type="ECO:0000313" key="15">
    <source>
        <dbReference type="Proteomes" id="UP000324907"/>
    </source>
</evidence>
<evidence type="ECO:0000313" key="11">
    <source>
        <dbReference type="EMBL" id="KAA0169021.1"/>
    </source>
</evidence>
<dbReference type="Proteomes" id="UP000322899">
    <property type="component" value="Unassembled WGS sequence"/>
</dbReference>
<dbReference type="EMBL" id="VLTL01000031">
    <property type="protein sequence ID" value="KAA0167937.1"/>
    <property type="molecule type" value="Genomic_DNA"/>
</dbReference>
<feature type="compositionally biased region" description="Low complexity" evidence="7">
    <location>
        <begin position="300"/>
        <end position="328"/>
    </location>
</feature>
<dbReference type="InterPro" id="IPR011335">
    <property type="entry name" value="Restrct_endonuc-II-like"/>
</dbReference>
<dbReference type="Gene3D" id="1.10.150.20">
    <property type="entry name" value="5' to 3' exonuclease, C-terminal subdomain"/>
    <property type="match status" value="1"/>
</dbReference>
<evidence type="ECO:0000313" key="12">
    <source>
        <dbReference type="EMBL" id="KAA0176559.1"/>
    </source>
</evidence>
<comment type="subcellular location">
    <subcellularLocation>
        <location evidence="1">Nucleus</location>
    </subcellularLocation>
</comment>
<dbReference type="InterPro" id="IPR010994">
    <property type="entry name" value="RuvA_2-like"/>
</dbReference>
<dbReference type="InterPro" id="IPR004579">
    <property type="entry name" value="ERCC1/RAD10/SWI10"/>
</dbReference>
<dbReference type="PANTHER" id="PTHR12749:SF0">
    <property type="entry name" value="DNA EXCISION REPAIR PROTEIN ERCC-1"/>
    <property type="match status" value="1"/>
</dbReference>
<keyword evidence="5" id="KW-0234">DNA repair</keyword>
<dbReference type="NCBIfam" id="TIGR00597">
    <property type="entry name" value="rad10"/>
    <property type="match status" value="1"/>
</dbReference>
<dbReference type="AlphaFoldDB" id="A0A5A8EG91"/>
<feature type="region of interest" description="Disordered" evidence="7">
    <location>
        <begin position="246"/>
        <end position="328"/>
    </location>
</feature>
<accession>A0A5A8EG91</accession>
<proteinExistence type="inferred from homology"/>
<dbReference type="GO" id="GO:0070914">
    <property type="term" value="P:UV-damage excision repair"/>
    <property type="evidence" value="ECO:0007669"/>
    <property type="project" value="TreeGrafter"/>
</dbReference>
<dbReference type="GO" id="GO:0006302">
    <property type="term" value="P:double-strand break repair"/>
    <property type="evidence" value="ECO:0007669"/>
    <property type="project" value="UniProtKB-ARBA"/>
</dbReference>
<dbReference type="InterPro" id="IPR047260">
    <property type="entry name" value="ERCC1-like_central_dom"/>
</dbReference>
<dbReference type="Proteomes" id="UP000325113">
    <property type="component" value="Unassembled WGS sequence"/>
</dbReference>
<dbReference type="GO" id="GO:0003697">
    <property type="term" value="F:single-stranded DNA binding"/>
    <property type="evidence" value="ECO:0007669"/>
    <property type="project" value="TreeGrafter"/>
</dbReference>
<keyword evidence="14" id="KW-1185">Reference proteome</keyword>
<keyword evidence="4" id="KW-0238">DNA-binding</keyword>
<reference evidence="13 14" key="1">
    <citation type="submission" date="2019-07" db="EMBL/GenBank/DDBJ databases">
        <title>Genomes of Cafeteria roenbergensis.</title>
        <authorList>
            <person name="Fischer M.G."/>
            <person name="Hackl T."/>
            <person name="Roman M."/>
        </authorList>
    </citation>
    <scope>NUCLEOTIDE SEQUENCE [LARGE SCALE GENOMIC DNA]</scope>
    <source>
        <strain evidence="9 14">BVI</strain>
        <strain evidence="11 16">Cflag</strain>
        <strain evidence="12 13">E4-10P</strain>
        <strain evidence="10 15">RCC970-E3</strain>
    </source>
</reference>
<keyword evidence="6" id="KW-0539">Nucleus</keyword>
<dbReference type="Gene3D" id="3.40.50.10130">
    <property type="match status" value="1"/>
</dbReference>
<evidence type="ECO:0000256" key="6">
    <source>
        <dbReference type="ARBA" id="ARBA00023242"/>
    </source>
</evidence>
<feature type="domain" description="ERCC1-like central" evidence="8">
    <location>
        <begin position="26"/>
        <end position="139"/>
    </location>
</feature>
<dbReference type="PANTHER" id="PTHR12749">
    <property type="entry name" value="EXCISION REPAIR CROSS-COMPLEMENTING 1 ERCC1"/>
    <property type="match status" value="1"/>
</dbReference>
<dbReference type="SUPFAM" id="SSF47781">
    <property type="entry name" value="RuvA domain 2-like"/>
    <property type="match status" value="1"/>
</dbReference>
<name>A0A5A8EG91_CAFRO</name>
<organism evidence="12 13">
    <name type="scientific">Cafeteria roenbergensis</name>
    <name type="common">Marine flagellate</name>
    <dbReference type="NCBI Taxonomy" id="33653"/>
    <lineage>
        <taxon>Eukaryota</taxon>
        <taxon>Sar</taxon>
        <taxon>Stramenopiles</taxon>
        <taxon>Bigyra</taxon>
        <taxon>Opalozoa</taxon>
        <taxon>Bicosoecida</taxon>
        <taxon>Cafeteriaceae</taxon>
        <taxon>Cafeteria</taxon>
    </lineage>
</organism>
<evidence type="ECO:0000313" key="13">
    <source>
        <dbReference type="Proteomes" id="UP000322899"/>
    </source>
</evidence>
<evidence type="ECO:0000313" key="10">
    <source>
        <dbReference type="EMBL" id="KAA0167937.1"/>
    </source>
</evidence>
<evidence type="ECO:0000259" key="8">
    <source>
        <dbReference type="Pfam" id="PF03834"/>
    </source>
</evidence>
<dbReference type="CDD" id="cd22325">
    <property type="entry name" value="ERCC1_C-like"/>
    <property type="match status" value="1"/>
</dbReference>
<sequence length="328" mass="34140">MASASGAQPGGKPTGAAAAALAGDHILVHKRQRGNPVLGHVRSVPWRYEDIGGPDFVLGRGLAAVFVSLQYHLLHPRYATKRMRGVGREYRVKALLVQVDAGDNDVPLQELCRDAMAQGFVALLGWSAAEVARYVESFKAMEQAPAKAIMPRQEKGLRRQVMTALTTIRSVNRADADGLAAQFKTVAAVARAPLEAVQGVPGMGATKARRVVEALTSTFTALGPEAAARAKAGLPEQEVLAPQYSAAEVSVSRKRRRAQEDAEAGRATGAMVRRAGMEPVRPRLDTAAADEAADGPQAVGGDSPPGSLPGSPLEAGASSPTSAGSGGD</sequence>
<dbReference type="GO" id="GO:0070522">
    <property type="term" value="C:ERCC4-ERCC1 complex"/>
    <property type="evidence" value="ECO:0007669"/>
    <property type="project" value="TreeGrafter"/>
</dbReference>
<evidence type="ECO:0000313" key="14">
    <source>
        <dbReference type="Proteomes" id="UP000323011"/>
    </source>
</evidence>
<evidence type="ECO:0000313" key="9">
    <source>
        <dbReference type="EMBL" id="KAA0157179.1"/>
    </source>
</evidence>
<evidence type="ECO:0000256" key="7">
    <source>
        <dbReference type="SAM" id="MobiDB-lite"/>
    </source>
</evidence>
<dbReference type="OrthoDB" id="10262814at2759"/>
<comment type="caution">
    <text evidence="12">The sequence shown here is derived from an EMBL/GenBank/DDBJ whole genome shotgun (WGS) entry which is preliminary data.</text>
</comment>
<evidence type="ECO:0000256" key="1">
    <source>
        <dbReference type="ARBA" id="ARBA00004123"/>
    </source>
</evidence>
<dbReference type="Pfam" id="PF14520">
    <property type="entry name" value="HHH_5"/>
    <property type="match status" value="1"/>
</dbReference>